<evidence type="ECO:0000256" key="4">
    <source>
        <dbReference type="ARBA" id="ARBA00022840"/>
    </source>
</evidence>
<dbReference type="InterPro" id="IPR003439">
    <property type="entry name" value="ABC_transporter-like_ATP-bd"/>
</dbReference>
<feature type="domain" description="ABC transporter" evidence="5">
    <location>
        <begin position="42"/>
        <end position="275"/>
    </location>
</feature>
<dbReference type="Gene3D" id="3.40.50.300">
    <property type="entry name" value="P-loop containing nucleotide triphosphate hydrolases"/>
    <property type="match status" value="1"/>
</dbReference>
<dbReference type="Pfam" id="PF00005">
    <property type="entry name" value="ABC_tran"/>
    <property type="match status" value="1"/>
</dbReference>
<evidence type="ECO:0000256" key="1">
    <source>
        <dbReference type="ARBA" id="ARBA00005417"/>
    </source>
</evidence>
<dbReference type="PANTHER" id="PTHR42734:SF17">
    <property type="entry name" value="METAL TRANSPORT SYSTEM ATP-BINDING PROTEIN TM_0124-RELATED"/>
    <property type="match status" value="1"/>
</dbReference>
<proteinExistence type="inferred from homology"/>
<dbReference type="PROSITE" id="PS00211">
    <property type="entry name" value="ABC_TRANSPORTER_1"/>
    <property type="match status" value="1"/>
</dbReference>
<dbReference type="RefSeq" id="WP_376838532.1">
    <property type="nucleotide sequence ID" value="NZ_JBHMAU010000025.1"/>
</dbReference>
<keyword evidence="4 6" id="KW-0067">ATP-binding</keyword>
<dbReference type="GO" id="GO:0005524">
    <property type="term" value="F:ATP binding"/>
    <property type="evidence" value="ECO:0007669"/>
    <property type="project" value="UniProtKB-KW"/>
</dbReference>
<organism evidence="6 7">
    <name type="scientific">Brevibacterium otitidis</name>
    <dbReference type="NCBI Taxonomy" id="53364"/>
    <lineage>
        <taxon>Bacteria</taxon>
        <taxon>Bacillati</taxon>
        <taxon>Actinomycetota</taxon>
        <taxon>Actinomycetes</taxon>
        <taxon>Micrococcales</taxon>
        <taxon>Brevibacteriaceae</taxon>
        <taxon>Brevibacterium</taxon>
    </lineage>
</organism>
<dbReference type="PANTHER" id="PTHR42734">
    <property type="entry name" value="METAL TRANSPORT SYSTEM ATP-BINDING PROTEIN TM_0124-RELATED"/>
    <property type="match status" value="1"/>
</dbReference>
<dbReference type="InterPro" id="IPR050153">
    <property type="entry name" value="Metal_Ion_Import_ABC"/>
</dbReference>
<dbReference type="CDD" id="cd03235">
    <property type="entry name" value="ABC_Metallic_Cations"/>
    <property type="match status" value="1"/>
</dbReference>
<dbReference type="InterPro" id="IPR027417">
    <property type="entry name" value="P-loop_NTPase"/>
</dbReference>
<dbReference type="EMBL" id="JBHMAU010000025">
    <property type="protein sequence ID" value="MFB9775424.1"/>
    <property type="molecule type" value="Genomic_DNA"/>
</dbReference>
<comment type="similarity">
    <text evidence="1">Belongs to the ABC transporter superfamily.</text>
</comment>
<keyword evidence="7" id="KW-1185">Reference proteome</keyword>
<evidence type="ECO:0000313" key="7">
    <source>
        <dbReference type="Proteomes" id="UP001589707"/>
    </source>
</evidence>
<protein>
    <submittedName>
        <fullName evidence="6">Metal ABC transporter ATP-binding protein</fullName>
    </submittedName>
</protein>
<dbReference type="PROSITE" id="PS50893">
    <property type="entry name" value="ABC_TRANSPORTER_2"/>
    <property type="match status" value="1"/>
</dbReference>
<evidence type="ECO:0000259" key="5">
    <source>
        <dbReference type="PROSITE" id="PS50893"/>
    </source>
</evidence>
<name>A0ABV5WZ23_9MICO</name>
<dbReference type="Proteomes" id="UP001589707">
    <property type="component" value="Unassembled WGS sequence"/>
</dbReference>
<sequence length="306" mass="33451">MTTRHTSTGWAPTSATSRKHWQVTITDSAPAATAVTGTRPVLELSDAQLRFGDRVLWHNLTIDVEPGEFIAILGPNGSGKTSLLKVLLGQYQLHSGSVRVNGHRVHRGDPDIGYIPQQRGIDDDTPMRGRDLVRMGLDGHRWGPGWFNRARSRKVDALLAEVGAESYADSPVGMLSGGELQRLRVAQALGSDPRLLLCDEPLLHLDMTHQRLVARLLHEKRVARQTAILFVTHEINPILPYVDRVLYIAGGHFLVGTPDEVISSEALTELYGSPIEVVRAGGRVVIVGGNSDYHPIRHPEPPAGAI</sequence>
<keyword evidence="2" id="KW-0813">Transport</keyword>
<keyword evidence="3" id="KW-0547">Nucleotide-binding</keyword>
<dbReference type="InterPro" id="IPR003593">
    <property type="entry name" value="AAA+_ATPase"/>
</dbReference>
<evidence type="ECO:0000256" key="2">
    <source>
        <dbReference type="ARBA" id="ARBA00022448"/>
    </source>
</evidence>
<gene>
    <name evidence="6" type="ORF">ACFFN1_03200</name>
</gene>
<reference evidence="6 7" key="1">
    <citation type="submission" date="2024-09" db="EMBL/GenBank/DDBJ databases">
        <authorList>
            <person name="Sun Q."/>
            <person name="Mori K."/>
        </authorList>
    </citation>
    <scope>NUCLEOTIDE SEQUENCE [LARGE SCALE GENOMIC DNA]</scope>
    <source>
        <strain evidence="6 7">JCM 11683</strain>
    </source>
</reference>
<accession>A0ABV5WZ23</accession>
<comment type="caution">
    <text evidence="6">The sequence shown here is derived from an EMBL/GenBank/DDBJ whole genome shotgun (WGS) entry which is preliminary data.</text>
</comment>
<dbReference type="SUPFAM" id="SSF52540">
    <property type="entry name" value="P-loop containing nucleoside triphosphate hydrolases"/>
    <property type="match status" value="1"/>
</dbReference>
<dbReference type="SMART" id="SM00382">
    <property type="entry name" value="AAA"/>
    <property type="match status" value="1"/>
</dbReference>
<evidence type="ECO:0000313" key="6">
    <source>
        <dbReference type="EMBL" id="MFB9775424.1"/>
    </source>
</evidence>
<dbReference type="InterPro" id="IPR017871">
    <property type="entry name" value="ABC_transporter-like_CS"/>
</dbReference>
<evidence type="ECO:0000256" key="3">
    <source>
        <dbReference type="ARBA" id="ARBA00022741"/>
    </source>
</evidence>